<dbReference type="Proteomes" id="UP000250080">
    <property type="component" value="Chromosome I"/>
</dbReference>
<feature type="chain" id="PRO_5015033004" description="DUF4439 domain-containing protein" evidence="1">
    <location>
        <begin position="27"/>
        <end position="328"/>
    </location>
</feature>
<keyword evidence="1" id="KW-0732">Signal</keyword>
<dbReference type="SUPFAM" id="SSF47240">
    <property type="entry name" value="Ferritin-like"/>
    <property type="match status" value="1"/>
</dbReference>
<proteinExistence type="predicted"/>
<dbReference type="Gene3D" id="1.20.1260.10">
    <property type="match status" value="1"/>
</dbReference>
<dbReference type="EMBL" id="LT618793">
    <property type="protein sequence ID" value="SCQ77285.1"/>
    <property type="molecule type" value="Genomic_DNA"/>
</dbReference>
<evidence type="ECO:0000259" key="2">
    <source>
        <dbReference type="Pfam" id="PF14530"/>
    </source>
</evidence>
<dbReference type="OrthoDB" id="3732919at2"/>
<protein>
    <recommendedName>
        <fullName evidence="2">DUF4439 domain-containing protein</fullName>
    </recommendedName>
</protein>
<dbReference type="InterPro" id="IPR009078">
    <property type="entry name" value="Ferritin-like_SF"/>
</dbReference>
<dbReference type="InterPro" id="IPR012347">
    <property type="entry name" value="Ferritin-like"/>
</dbReference>
<feature type="signal peptide" evidence="1">
    <location>
        <begin position="1"/>
        <end position="26"/>
    </location>
</feature>
<reference evidence="3 4" key="1">
    <citation type="submission" date="2016-09" db="EMBL/GenBank/DDBJ databases">
        <authorList>
            <person name="Laine KS P."/>
        </authorList>
    </citation>
    <scope>NUCLEOTIDE SEQUENCE [LARGE SCALE GENOMIC DNA]</scope>
    <source>
        <strain evidence="3">PFRJS-23</strain>
    </source>
</reference>
<organism evidence="3 4">
    <name type="scientific">Propionibacterium freudenreichii</name>
    <dbReference type="NCBI Taxonomy" id="1744"/>
    <lineage>
        <taxon>Bacteria</taxon>
        <taxon>Bacillati</taxon>
        <taxon>Actinomycetota</taxon>
        <taxon>Actinomycetes</taxon>
        <taxon>Propionibacteriales</taxon>
        <taxon>Propionibacteriaceae</taxon>
        <taxon>Propionibacterium</taxon>
    </lineage>
</organism>
<dbReference type="OMA" id="WSGLEAN"/>
<name>A0A0A8QZG2_9ACTN</name>
<accession>A0A0A8QZG2</accession>
<dbReference type="PROSITE" id="PS51257">
    <property type="entry name" value="PROKAR_LIPOPROTEIN"/>
    <property type="match status" value="1"/>
</dbReference>
<feature type="domain" description="DUF4439" evidence="2">
    <location>
        <begin position="211"/>
        <end position="307"/>
    </location>
</feature>
<evidence type="ECO:0000313" key="3">
    <source>
        <dbReference type="EMBL" id="SCQ77285.1"/>
    </source>
</evidence>
<sequence>MPTRRSFLFAALTVALVGCAPSPVVNAPRARGSLKPATDALRTAALDEQALATLTGTIAQQGESWRLSTATTAWCSGATTAHREHLTTLVRADPLGGVNADDSPVIDLPATTAVPPQDAAGALAQLAAGYATAADHCRSTLMAAPTGPGSLLWASLYCFSTAGAATLAAHPDGTSPGTPPVAGQAVPTGISVGSRDDRLAALLSRIDALRYGLETMIGRSGGARTDMKQRRTAVDNVRNQVAAQITAGSATPAGPAIDYELPGDVTNPTSWDAIWGELEAAVLSAWVSLAAASDADSDGRRSAMAGIDAQCLVPGQHGVGLAWWPGWV</sequence>
<dbReference type="PROSITE" id="PS51318">
    <property type="entry name" value="TAT"/>
    <property type="match status" value="1"/>
</dbReference>
<dbReference type="AlphaFoldDB" id="A0A0A8QZG2"/>
<gene>
    <name evidence="3" type="ORF">PFR_JS23_803</name>
</gene>
<dbReference type="GeneID" id="61221898"/>
<dbReference type="Pfam" id="PF14530">
    <property type="entry name" value="DUF4439"/>
    <property type="match status" value="1"/>
</dbReference>
<evidence type="ECO:0000256" key="1">
    <source>
        <dbReference type="SAM" id="SignalP"/>
    </source>
</evidence>
<dbReference type="InterPro" id="IPR006311">
    <property type="entry name" value="TAT_signal"/>
</dbReference>
<evidence type="ECO:0000313" key="4">
    <source>
        <dbReference type="Proteomes" id="UP000250080"/>
    </source>
</evidence>
<dbReference type="InterPro" id="IPR029447">
    <property type="entry name" value="DUF4439"/>
</dbReference>
<dbReference type="RefSeq" id="WP_013161335.1">
    <property type="nucleotide sequence ID" value="NZ_CCYN01000014.1"/>
</dbReference>